<reference evidence="1" key="2">
    <citation type="submission" date="2020-05" db="UniProtKB">
        <authorList>
            <consortium name="EnsemblMetazoa"/>
        </authorList>
    </citation>
    <scope>IDENTIFICATION</scope>
    <source>
        <strain evidence="1">IAEA</strain>
    </source>
</reference>
<dbReference type="AlphaFoldDB" id="A0A1B0B796"/>
<accession>A0A1B0B796</accession>
<sequence length="121" mass="13536">MESNNNKICFNFTLIKATMLLKLTPTMVITVIGACGGSDRRDFFRADKISNTQKSPPHLTLITKDLMIMMNDEGDQRRHAVNGLKQDADIHLLKYDLQLVHISLPGGWLANALRCIAITIV</sequence>
<name>A0A1B0B796_9MUSC</name>
<evidence type="ECO:0000313" key="2">
    <source>
        <dbReference type="Proteomes" id="UP000092460"/>
    </source>
</evidence>
<dbReference type="PROSITE" id="PS51257">
    <property type="entry name" value="PROKAR_LIPOPROTEIN"/>
    <property type="match status" value="1"/>
</dbReference>
<dbReference type="VEuPathDB" id="VectorBase:GPPI021133"/>
<evidence type="ECO:0000313" key="1">
    <source>
        <dbReference type="EnsemblMetazoa" id="GPPI021133-PA"/>
    </source>
</evidence>
<proteinExistence type="predicted"/>
<keyword evidence="2" id="KW-1185">Reference proteome</keyword>
<reference evidence="2" key="1">
    <citation type="submission" date="2015-01" db="EMBL/GenBank/DDBJ databases">
        <authorList>
            <person name="Aksoy S."/>
            <person name="Warren W."/>
            <person name="Wilson R.K."/>
        </authorList>
    </citation>
    <scope>NUCLEOTIDE SEQUENCE [LARGE SCALE GENOMIC DNA]</scope>
    <source>
        <strain evidence="2">IAEA</strain>
    </source>
</reference>
<protein>
    <submittedName>
        <fullName evidence="1">Uncharacterized protein</fullName>
    </submittedName>
</protein>
<dbReference type="EnsemblMetazoa" id="GPPI021133-RA">
    <property type="protein sequence ID" value="GPPI021133-PA"/>
    <property type="gene ID" value="GPPI021133"/>
</dbReference>
<organism evidence="1 2">
    <name type="scientific">Glossina palpalis gambiensis</name>
    <dbReference type="NCBI Taxonomy" id="67801"/>
    <lineage>
        <taxon>Eukaryota</taxon>
        <taxon>Metazoa</taxon>
        <taxon>Ecdysozoa</taxon>
        <taxon>Arthropoda</taxon>
        <taxon>Hexapoda</taxon>
        <taxon>Insecta</taxon>
        <taxon>Pterygota</taxon>
        <taxon>Neoptera</taxon>
        <taxon>Endopterygota</taxon>
        <taxon>Diptera</taxon>
        <taxon>Brachycera</taxon>
        <taxon>Muscomorpha</taxon>
        <taxon>Hippoboscoidea</taxon>
        <taxon>Glossinidae</taxon>
        <taxon>Glossina</taxon>
    </lineage>
</organism>
<dbReference type="Proteomes" id="UP000092460">
    <property type="component" value="Unassembled WGS sequence"/>
</dbReference>
<dbReference type="EMBL" id="JXJN01009439">
    <property type="status" value="NOT_ANNOTATED_CDS"/>
    <property type="molecule type" value="Genomic_DNA"/>
</dbReference>